<evidence type="ECO:0000313" key="2">
    <source>
        <dbReference type="EMBL" id="KDQ25149.1"/>
    </source>
</evidence>
<dbReference type="PROSITE" id="PS00109">
    <property type="entry name" value="PROTEIN_KINASE_TYR"/>
    <property type="match status" value="1"/>
</dbReference>
<dbReference type="PANTHER" id="PTHR38248">
    <property type="entry name" value="FUNK1 6"/>
    <property type="match status" value="1"/>
</dbReference>
<feature type="domain" description="Fungal-type protein kinase" evidence="1">
    <location>
        <begin position="193"/>
        <end position="603"/>
    </location>
</feature>
<protein>
    <recommendedName>
        <fullName evidence="1">Fungal-type protein kinase domain-containing protein</fullName>
    </recommendedName>
</protein>
<dbReference type="SUPFAM" id="SSF56112">
    <property type="entry name" value="Protein kinase-like (PK-like)"/>
    <property type="match status" value="1"/>
</dbReference>
<dbReference type="VEuPathDB" id="FungiDB:PLEOSDRAFT_1084812"/>
<dbReference type="InterPro" id="IPR011009">
    <property type="entry name" value="Kinase-like_dom_sf"/>
</dbReference>
<dbReference type="InParanoid" id="A0A067NBB5"/>
<dbReference type="STRING" id="1137138.A0A067NBB5"/>
<dbReference type="AlphaFoldDB" id="A0A067NBB5"/>
<accession>A0A067NBB5</accession>
<proteinExistence type="predicted"/>
<gene>
    <name evidence="2" type="ORF">PLEOSDRAFT_1084812</name>
</gene>
<dbReference type="OrthoDB" id="3271139at2759"/>
<dbReference type="PANTHER" id="PTHR38248:SF2">
    <property type="entry name" value="FUNK1 11"/>
    <property type="match status" value="1"/>
</dbReference>
<evidence type="ECO:0000259" key="1">
    <source>
        <dbReference type="Pfam" id="PF17667"/>
    </source>
</evidence>
<dbReference type="HOGENOM" id="CLU_012171_1_0_1"/>
<dbReference type="Gene3D" id="1.10.510.10">
    <property type="entry name" value="Transferase(Phosphotransferase) domain 1"/>
    <property type="match status" value="1"/>
</dbReference>
<dbReference type="InterPro" id="IPR040976">
    <property type="entry name" value="Pkinase_fungal"/>
</dbReference>
<dbReference type="EMBL" id="KL198010">
    <property type="protein sequence ID" value="KDQ25149.1"/>
    <property type="molecule type" value="Genomic_DNA"/>
</dbReference>
<dbReference type="GO" id="GO:0004672">
    <property type="term" value="F:protein kinase activity"/>
    <property type="evidence" value="ECO:0007669"/>
    <property type="project" value="InterPro"/>
</dbReference>
<dbReference type="Pfam" id="PF17667">
    <property type="entry name" value="Pkinase_fungal"/>
    <property type="match status" value="1"/>
</dbReference>
<reference evidence="3" key="1">
    <citation type="journal article" date="2014" name="Proc. Natl. Acad. Sci. U.S.A.">
        <title>Extensive sampling of basidiomycete genomes demonstrates inadequacy of the white-rot/brown-rot paradigm for wood decay fungi.</title>
        <authorList>
            <person name="Riley R."/>
            <person name="Salamov A.A."/>
            <person name="Brown D.W."/>
            <person name="Nagy L.G."/>
            <person name="Floudas D."/>
            <person name="Held B.W."/>
            <person name="Levasseur A."/>
            <person name="Lombard V."/>
            <person name="Morin E."/>
            <person name="Otillar R."/>
            <person name="Lindquist E.A."/>
            <person name="Sun H."/>
            <person name="LaButti K.M."/>
            <person name="Schmutz J."/>
            <person name="Jabbour D."/>
            <person name="Luo H."/>
            <person name="Baker S.E."/>
            <person name="Pisabarro A.G."/>
            <person name="Walton J.D."/>
            <person name="Blanchette R.A."/>
            <person name="Henrissat B."/>
            <person name="Martin F."/>
            <person name="Cullen D."/>
            <person name="Hibbett D.S."/>
            <person name="Grigoriev I.V."/>
        </authorList>
    </citation>
    <scope>NUCLEOTIDE SEQUENCE [LARGE SCALE GENOMIC DNA]</scope>
    <source>
        <strain evidence="3">PC15</strain>
    </source>
</reference>
<sequence length="811" mass="89535">MADITSPRRPLTVANNFISGLYSSATMRSVVREELAGKVSKDDASVFKRLGIDQVSDGFVDACFELSIIQHRGLFDELNEVVAAAAQARNKMFDHNMQLEQRAKGDSWEMKMYPPLQKMCNIVTNFSHPRERKAMRNIKIAANRQLKGEEYTTGFPKVAPDGTGSRALECDSWLETDWFVEIKSKESQGLAAKDATISDVVCQAADYARLHMSCRPFQLFSVGLLIFGRKFMVGIFDRDGVSLSPISDFCDTGEGFRTFIRVIRQLVSPRLSDIELGCDPTAQPLSPSSDLHAAVRELAISRGLSPDFPPYVVLCPREYSTTVNGVTSTKWEQNSWLTVGPPIWVSLSLIGRGTNIWPVVPLIWNSGKCSIVDGAPISILKNAWRNSERTGEASIYGSLDAPPPGVARFLQGGDARFDGETDIPISVHNLRSQYPYGAWLHRVATNAAANAPPGPGTGTAVLHRLILQTIGRPLWHFGSYLELLRAFRAAIVGHQRLVAHGILHRDISAGNIMISADDHPGAGEEGFLMDLEFARINEVVHVTKAPGGPQRTTWSVPRRGIQMTGTVQFMAREILNSIVKNNPVEHTVSHDLESFAWVFAYVVLRRLLRDSGDETKSTFTKDDRFAIKTTYDQSFGALKLDTVLTQRRSLGVFDLRENGIEGLVPAAITYFMKVLGMLVAANHAAAQPPDPRFSVFMATLPPIVSLPSQTKMTHLHFIQLIDATIQTLRDIFHCLRDDGDFVEMFVNFVVNIDPGAYQLSVSTDDYPVLVQTDCPWVIVASTDEDAAELAATEDDALAEPFLAGLWAALNN</sequence>
<name>A0A067NBB5_PLEO1</name>
<dbReference type="InterPro" id="IPR008266">
    <property type="entry name" value="Tyr_kinase_AS"/>
</dbReference>
<organism evidence="2 3">
    <name type="scientific">Pleurotus ostreatus (strain PC15)</name>
    <name type="common">Oyster mushroom</name>
    <dbReference type="NCBI Taxonomy" id="1137138"/>
    <lineage>
        <taxon>Eukaryota</taxon>
        <taxon>Fungi</taxon>
        <taxon>Dikarya</taxon>
        <taxon>Basidiomycota</taxon>
        <taxon>Agaricomycotina</taxon>
        <taxon>Agaricomycetes</taxon>
        <taxon>Agaricomycetidae</taxon>
        <taxon>Agaricales</taxon>
        <taxon>Pleurotineae</taxon>
        <taxon>Pleurotaceae</taxon>
        <taxon>Pleurotus</taxon>
    </lineage>
</organism>
<evidence type="ECO:0000313" key="3">
    <source>
        <dbReference type="Proteomes" id="UP000027073"/>
    </source>
</evidence>
<dbReference type="Proteomes" id="UP000027073">
    <property type="component" value="Unassembled WGS sequence"/>
</dbReference>